<dbReference type="Proteomes" id="UP000663889">
    <property type="component" value="Unassembled WGS sequence"/>
</dbReference>
<sequence>MDVAKLSSTTSSYPYGNCSSACSCTRCPCSFRSSLVSEGSALIFHPVATSTPAYSVEYNTLSKQEIAENVNHLSTNHSINVRCSTINNQQHLLNMTPGESMDVLSGRIALNNLATLETAVREKSNVEKKNKTPQGESSVTNKEDNDRFNRVNFFLKNITTSMSYMDVFMSIGTQYPFVQLTTTENLSKIQYLCIADTSTSLNEKLISIHLCFQNKVNFKHKFLNNIFPGLKRSDYLLTTNGDQFNAEIKLLANGKYIESSVYIPKKEKTVLTDAQRRKQVDVACAVFKQESVPSAAAILRESLPYEYLTFGKQMRGNIEYELQQAKKQKRMEYKPIYDPTTFKLTAVARTKENGCDFSLLKTSLHTSMRNRMLSSATTNDLSSYSYNNTKHLKFVHTTSVNDLRICSEAITTPIGFNKNEFSISVSIQRRCASGLVNHNSNQISRVLSSDDFLEINHNEPIITSEISYSHSEDDLSHNIHSYQDEFDDLIPTNERIEHMLKNRFNGINILSYLGMLLYL</sequence>
<protein>
    <submittedName>
        <fullName evidence="2">Uncharacterized protein</fullName>
    </submittedName>
</protein>
<dbReference type="AlphaFoldDB" id="A0A815DGD1"/>
<feature type="region of interest" description="Disordered" evidence="1">
    <location>
        <begin position="122"/>
        <end position="143"/>
    </location>
</feature>
<gene>
    <name evidence="2" type="ORF">SEV965_LOCUS26118</name>
</gene>
<evidence type="ECO:0000256" key="1">
    <source>
        <dbReference type="SAM" id="MobiDB-lite"/>
    </source>
</evidence>
<evidence type="ECO:0000313" key="3">
    <source>
        <dbReference type="Proteomes" id="UP000663889"/>
    </source>
</evidence>
<name>A0A815DGD1_9BILA</name>
<proteinExistence type="predicted"/>
<dbReference type="PROSITE" id="PS51257">
    <property type="entry name" value="PROKAR_LIPOPROTEIN"/>
    <property type="match status" value="1"/>
</dbReference>
<evidence type="ECO:0000313" key="2">
    <source>
        <dbReference type="EMBL" id="CAF1297775.1"/>
    </source>
</evidence>
<dbReference type="EMBL" id="CAJNOU010002176">
    <property type="protein sequence ID" value="CAF1297775.1"/>
    <property type="molecule type" value="Genomic_DNA"/>
</dbReference>
<accession>A0A815DGD1</accession>
<organism evidence="2 3">
    <name type="scientific">Rotaria sordida</name>
    <dbReference type="NCBI Taxonomy" id="392033"/>
    <lineage>
        <taxon>Eukaryota</taxon>
        <taxon>Metazoa</taxon>
        <taxon>Spiralia</taxon>
        <taxon>Gnathifera</taxon>
        <taxon>Rotifera</taxon>
        <taxon>Eurotatoria</taxon>
        <taxon>Bdelloidea</taxon>
        <taxon>Philodinida</taxon>
        <taxon>Philodinidae</taxon>
        <taxon>Rotaria</taxon>
    </lineage>
</organism>
<comment type="caution">
    <text evidence="2">The sequence shown here is derived from an EMBL/GenBank/DDBJ whole genome shotgun (WGS) entry which is preliminary data.</text>
</comment>
<reference evidence="2" key="1">
    <citation type="submission" date="2021-02" db="EMBL/GenBank/DDBJ databases">
        <authorList>
            <person name="Nowell W R."/>
        </authorList>
    </citation>
    <scope>NUCLEOTIDE SEQUENCE</scope>
</reference>